<evidence type="ECO:0000313" key="6">
    <source>
        <dbReference type="EMBL" id="KAK2588264.1"/>
    </source>
</evidence>
<organism evidence="6 7">
    <name type="scientific">Odynerus spinipes</name>
    <dbReference type="NCBI Taxonomy" id="1348599"/>
    <lineage>
        <taxon>Eukaryota</taxon>
        <taxon>Metazoa</taxon>
        <taxon>Ecdysozoa</taxon>
        <taxon>Arthropoda</taxon>
        <taxon>Hexapoda</taxon>
        <taxon>Insecta</taxon>
        <taxon>Pterygota</taxon>
        <taxon>Neoptera</taxon>
        <taxon>Endopterygota</taxon>
        <taxon>Hymenoptera</taxon>
        <taxon>Apocrita</taxon>
        <taxon>Aculeata</taxon>
        <taxon>Vespoidea</taxon>
        <taxon>Vespidae</taxon>
        <taxon>Eumeninae</taxon>
        <taxon>Odynerus</taxon>
    </lineage>
</organism>
<proteinExistence type="predicted"/>
<name>A0AAD9RYH4_9HYME</name>
<reference evidence="6" key="1">
    <citation type="submission" date="2021-08" db="EMBL/GenBank/DDBJ databases">
        <authorList>
            <person name="Misof B."/>
            <person name="Oliver O."/>
            <person name="Podsiadlowski L."/>
            <person name="Donath A."/>
            <person name="Peters R."/>
            <person name="Mayer C."/>
            <person name="Rust J."/>
            <person name="Gunkel S."/>
            <person name="Lesny P."/>
            <person name="Martin S."/>
            <person name="Oeyen J.P."/>
            <person name="Petersen M."/>
            <person name="Panagiotis P."/>
            <person name="Wilbrandt J."/>
            <person name="Tanja T."/>
        </authorList>
    </citation>
    <scope>NUCLEOTIDE SEQUENCE</scope>
    <source>
        <strain evidence="6">GBR_01_08_01A</strain>
        <tissue evidence="6">Thorax + abdomen</tissue>
    </source>
</reference>
<evidence type="ECO:0000256" key="2">
    <source>
        <dbReference type="ARBA" id="ARBA00022525"/>
    </source>
</evidence>
<keyword evidence="3" id="KW-0372">Hormone</keyword>
<evidence type="ECO:0000313" key="7">
    <source>
        <dbReference type="Proteomes" id="UP001258017"/>
    </source>
</evidence>
<protein>
    <recommendedName>
        <fullName evidence="5">Corticotropin-releasing factor domain-containing protein</fullName>
    </recommendedName>
</protein>
<accession>A0AAD9RYH4</accession>
<evidence type="ECO:0000259" key="5">
    <source>
        <dbReference type="SMART" id="SM00039"/>
    </source>
</evidence>
<dbReference type="InterPro" id="IPR000187">
    <property type="entry name" value="CRF"/>
</dbReference>
<dbReference type="EMBL" id="JAIFRP010000006">
    <property type="protein sequence ID" value="KAK2588264.1"/>
    <property type="molecule type" value="Genomic_DNA"/>
</dbReference>
<comment type="subcellular location">
    <subcellularLocation>
        <location evidence="1">Secreted</location>
    </subcellularLocation>
</comment>
<dbReference type="SMART" id="SM00039">
    <property type="entry name" value="CRF"/>
    <property type="match status" value="1"/>
</dbReference>
<dbReference type="GO" id="GO:0005179">
    <property type="term" value="F:hormone activity"/>
    <property type="evidence" value="ECO:0007669"/>
    <property type="project" value="UniProtKB-KW"/>
</dbReference>
<feature type="chain" id="PRO_5042079161" description="Corticotropin-releasing factor domain-containing protein" evidence="4">
    <location>
        <begin position="19"/>
        <end position="161"/>
    </location>
</feature>
<gene>
    <name evidence="6" type="ORF">KPH14_004293</name>
</gene>
<keyword evidence="2" id="KW-0964">Secreted</keyword>
<keyword evidence="7" id="KW-1185">Reference proteome</keyword>
<dbReference type="GO" id="GO:0005576">
    <property type="term" value="C:extracellular region"/>
    <property type="evidence" value="ECO:0007669"/>
    <property type="project" value="UniProtKB-SubCell"/>
</dbReference>
<comment type="caution">
    <text evidence="6">The sequence shown here is derived from an EMBL/GenBank/DDBJ whole genome shotgun (WGS) entry which is preliminary data.</text>
</comment>
<feature type="signal peptide" evidence="4">
    <location>
        <begin position="1"/>
        <end position="18"/>
    </location>
</feature>
<feature type="domain" description="Corticotropin-releasing factor" evidence="5">
    <location>
        <begin position="65"/>
        <end position="108"/>
    </location>
</feature>
<evidence type="ECO:0000256" key="3">
    <source>
        <dbReference type="ARBA" id="ARBA00022702"/>
    </source>
</evidence>
<dbReference type="Pfam" id="PF00473">
    <property type="entry name" value="CRF"/>
    <property type="match status" value="1"/>
</dbReference>
<dbReference type="Proteomes" id="UP001258017">
    <property type="component" value="Unassembled WGS sequence"/>
</dbReference>
<evidence type="ECO:0000256" key="1">
    <source>
        <dbReference type="ARBA" id="ARBA00004613"/>
    </source>
</evidence>
<reference evidence="6" key="2">
    <citation type="journal article" date="2023" name="Commun. Biol.">
        <title>Intrasexual cuticular hydrocarbon dimorphism in a wasp sheds light on hydrocarbon biosynthesis genes in Hymenoptera.</title>
        <authorList>
            <person name="Moris V.C."/>
            <person name="Podsiadlowski L."/>
            <person name="Martin S."/>
            <person name="Oeyen J.P."/>
            <person name="Donath A."/>
            <person name="Petersen M."/>
            <person name="Wilbrandt J."/>
            <person name="Misof B."/>
            <person name="Liedtke D."/>
            <person name="Thamm M."/>
            <person name="Scheiner R."/>
            <person name="Schmitt T."/>
            <person name="Niehuis O."/>
        </authorList>
    </citation>
    <scope>NUCLEOTIDE SEQUENCE</scope>
    <source>
        <strain evidence="6">GBR_01_08_01A</strain>
    </source>
</reference>
<keyword evidence="4" id="KW-0732">Signal</keyword>
<dbReference type="AlphaFoldDB" id="A0AAD9RYH4"/>
<evidence type="ECO:0000256" key="4">
    <source>
        <dbReference type="SAM" id="SignalP"/>
    </source>
</evidence>
<sequence>MILLTILMASALITMTRCAPAAHLPREAVDLPEMLWLIDQRMPELEKEMYDTSNDPGSTIVRTKRIGSLSIVNSLDVLRQRVLLELARRKALQDQRQIDANRRLLETIGKRSAPVYENYDSSSRPRNSERILDWLDENGPLLREPHNDRERRVESNELFLL</sequence>